<dbReference type="KEGG" id="ddd:Dda3937_04628"/>
<evidence type="ECO:0000313" key="2">
    <source>
        <dbReference type="Proteomes" id="UP000006859"/>
    </source>
</evidence>
<accession>E0SHS5</accession>
<dbReference type="EMBL" id="CP002038">
    <property type="protein sequence ID" value="ADM99018.1"/>
    <property type="molecule type" value="Genomic_DNA"/>
</dbReference>
<protein>
    <submittedName>
        <fullName evidence="1">Uncharacterized protein</fullName>
    </submittedName>
</protein>
<dbReference type="Proteomes" id="UP000006859">
    <property type="component" value="Chromosome"/>
</dbReference>
<dbReference type="HOGENOM" id="CLU_2600433_0_0_6"/>
<dbReference type="AlphaFoldDB" id="E0SHS5"/>
<gene>
    <name evidence="1" type="ordered locus">Dda3937_04628</name>
</gene>
<proteinExistence type="predicted"/>
<name>E0SHS5_DICD3</name>
<organism evidence="1 2">
    <name type="scientific">Dickeya dadantii (strain 3937)</name>
    <name type="common">Erwinia chrysanthemi (strain 3937)</name>
    <dbReference type="NCBI Taxonomy" id="198628"/>
    <lineage>
        <taxon>Bacteria</taxon>
        <taxon>Pseudomonadati</taxon>
        <taxon>Pseudomonadota</taxon>
        <taxon>Gammaproteobacteria</taxon>
        <taxon>Enterobacterales</taxon>
        <taxon>Pectobacteriaceae</taxon>
        <taxon>Dickeya</taxon>
    </lineage>
</organism>
<evidence type="ECO:0000313" key="1">
    <source>
        <dbReference type="EMBL" id="ADM99018.1"/>
    </source>
</evidence>
<reference evidence="1 2" key="1">
    <citation type="journal article" date="2011" name="J. Bacteriol.">
        <title>Genome sequence of the plant-pathogenic bacterium Dickeya dadantii 3937.</title>
        <authorList>
            <person name="Glasner J.D."/>
            <person name="Yang C.H."/>
            <person name="Reverchon S."/>
            <person name="Hugouvieux-Cotte-Pattat N."/>
            <person name="Condemine G."/>
            <person name="Bohin J.P."/>
            <person name="Van Gijsegem F."/>
            <person name="Yang S."/>
            <person name="Franza T."/>
            <person name="Expert D."/>
            <person name="Plunkett G. III"/>
            <person name="San Francisco M.J."/>
            <person name="Charkowski A.O."/>
            <person name="Py B."/>
            <person name="Bell K."/>
            <person name="Rauscher L."/>
            <person name="Rodriguez-Palenzuela P."/>
            <person name="Toussaint A."/>
            <person name="Holeva M.C."/>
            <person name="He S.Y."/>
            <person name="Douet V."/>
            <person name="Boccara M."/>
            <person name="Blanco C."/>
            <person name="Toth I."/>
            <person name="Anderson B.D."/>
            <person name="Biehl B.S."/>
            <person name="Mau B."/>
            <person name="Flynn S.M."/>
            <person name="Barras F."/>
            <person name="Lindeberg M."/>
            <person name="Birch P.R."/>
            <person name="Tsuyumu S."/>
            <person name="Shi X."/>
            <person name="Hibbing M."/>
            <person name="Yap M.N."/>
            <person name="Carpentier M."/>
            <person name="Dassa E."/>
            <person name="Umehara M."/>
            <person name="Kim J.F."/>
            <person name="Rusch M."/>
            <person name="Soni P."/>
            <person name="Mayhew G.F."/>
            <person name="Fouts D.E."/>
            <person name="Gill S.R."/>
            <person name="Blattner F.R."/>
            <person name="Keen N.T."/>
            <person name="Perna N.T."/>
        </authorList>
    </citation>
    <scope>NUCLEOTIDE SEQUENCE [LARGE SCALE GENOMIC DNA]</scope>
    <source>
        <strain evidence="1 2">3937</strain>
    </source>
</reference>
<keyword evidence="2" id="KW-1185">Reference proteome</keyword>
<sequence length="79" mass="9077">MKVEPIQLTQCARQHVIPVLEIILSSMIINSRHQSAGEVTMPRFRPKPKPRHGYLFRLLINNNRMRHPAIPIISAITLS</sequence>